<accession>A0A194SCK3</accession>
<keyword evidence="3" id="KW-1185">Reference proteome</keyword>
<dbReference type="AlphaFoldDB" id="A0A194SCK3"/>
<feature type="region of interest" description="Disordered" evidence="1">
    <location>
        <begin position="233"/>
        <end position="255"/>
    </location>
</feature>
<reference evidence="2 3" key="1">
    <citation type="journal article" date="2015" name="Front. Microbiol.">
        <title>Genome sequence of the plant growth promoting endophytic yeast Rhodotorula graminis WP1.</title>
        <authorList>
            <person name="Firrincieli A."/>
            <person name="Otillar R."/>
            <person name="Salamov A."/>
            <person name="Schmutz J."/>
            <person name="Khan Z."/>
            <person name="Redman R.S."/>
            <person name="Fleck N.D."/>
            <person name="Lindquist E."/>
            <person name="Grigoriev I.V."/>
            <person name="Doty S.L."/>
        </authorList>
    </citation>
    <scope>NUCLEOTIDE SEQUENCE [LARGE SCALE GENOMIC DNA]</scope>
    <source>
        <strain evidence="2 3">WP1</strain>
    </source>
</reference>
<dbReference type="Proteomes" id="UP000053890">
    <property type="component" value="Unassembled WGS sequence"/>
</dbReference>
<sequence>MVSRRLPIDLSGEPYPRRRERRLAIRLARKAHKLAKAERLLDARIKKALVKAGKKELAKKVALARRESAAASPSPTPLVRKRTAADDDDDDNRIANIANDVASTFKKRQTISMRKMALNLDERASMISSNVLAALASTAATDDKAVVLGQRKVVRLRKSLAAATTSRTVTHTGVSVNGVLEKVLTAIMNAAVETALTATLLALPDRAGPTPVLGNKFVVSWWTDSAKTTIAGLEDASERSSASPKVVDQDRDTPKPRVKSLFAGKAFAATSSDTIYGSSTPFAAAAAVGPAFSTQRSLTVEPTSFAAYFEASGLVKLSPTSPSTFLTLAPREIVAAVEDAQPAEVAPPLEPVVVPVTPPHAEDDKYFDLFSCSKLYKLVDGAWVYQGKGDCQLNEAMVARLVVRSGDYPRIINNVALSKLSLRGRDWARFTAFEGSAPVSYLMHVTDCLSSLKLVNMVEDKSDEL</sequence>
<proteinExistence type="predicted"/>
<evidence type="ECO:0000313" key="2">
    <source>
        <dbReference type="EMBL" id="KPV78344.1"/>
    </source>
</evidence>
<protein>
    <submittedName>
        <fullName evidence="2">Uncharacterized protein</fullName>
    </submittedName>
</protein>
<evidence type="ECO:0000256" key="1">
    <source>
        <dbReference type="SAM" id="MobiDB-lite"/>
    </source>
</evidence>
<organism evidence="2 3">
    <name type="scientific">Rhodotorula graminis (strain WP1)</name>
    <dbReference type="NCBI Taxonomy" id="578459"/>
    <lineage>
        <taxon>Eukaryota</taxon>
        <taxon>Fungi</taxon>
        <taxon>Dikarya</taxon>
        <taxon>Basidiomycota</taxon>
        <taxon>Pucciniomycotina</taxon>
        <taxon>Microbotryomycetes</taxon>
        <taxon>Sporidiobolales</taxon>
        <taxon>Sporidiobolaceae</taxon>
        <taxon>Rhodotorula</taxon>
    </lineage>
</organism>
<dbReference type="EMBL" id="KQ474073">
    <property type="protein sequence ID" value="KPV78344.1"/>
    <property type="molecule type" value="Genomic_DNA"/>
</dbReference>
<gene>
    <name evidence="2" type="ORF">RHOBADRAFT_40890</name>
</gene>
<dbReference type="GeneID" id="28974235"/>
<name>A0A194SCK3_RHOGW</name>
<feature type="region of interest" description="Disordered" evidence="1">
    <location>
        <begin position="64"/>
        <end position="91"/>
    </location>
</feature>
<evidence type="ECO:0000313" key="3">
    <source>
        <dbReference type="Proteomes" id="UP000053890"/>
    </source>
</evidence>
<dbReference type="RefSeq" id="XP_018274393.1">
    <property type="nucleotide sequence ID" value="XM_018413786.1"/>
</dbReference>